<evidence type="ECO:0008006" key="5">
    <source>
        <dbReference type="Google" id="ProtNLM"/>
    </source>
</evidence>
<evidence type="ECO:0000313" key="3">
    <source>
        <dbReference type="EMBL" id="MDT0452150.1"/>
    </source>
</evidence>
<keyword evidence="2" id="KW-0663">Pyridoxal phosphate</keyword>
<dbReference type="InterPro" id="IPR029066">
    <property type="entry name" value="PLP-binding_barrel"/>
</dbReference>
<accession>A0ABU2SVW1</accession>
<proteinExistence type="predicted"/>
<sequence length="422" mass="46666">MSANDCQSDCKLTGTWLGEVDLQPIAERVGTPVFLYSEAQIVKNIGRIQSAAEAAGIGSRVELYVPFFPNSNPHVLRPFQDLGVGVLLQLPSEYELLTKFGFDKFIVSPGHVSDDEISFWDRAGYPTFLSSLDEVSHSLRNDAPSISVRIDSLESGKPGIKLSELKNLSDLLERHGRDLDCLEVYCGSGNSLDDMVGIIETMFTIFQTHFPKAHSINFAGGHGFVYEKWDETEKHFDWGQYFKALRASADRMGIPEHVKFLFEPARDVLADTGALLLSVERNVITNSVGSLVVTDGSRMLMPSAQLRDRRHNVVFLDGDMKEIPAGDSTGGVKAALRGRSILRHDYILPGEYRVPEGVDARSHMLILDVGAYCATQHMEFLNIPPAAEVLVDTAGTPHLITARGGDLDKWRHLLDEKQAVKL</sequence>
<comment type="caution">
    <text evidence="3">The sequence shown here is derived from an EMBL/GenBank/DDBJ whole genome shotgun (WGS) entry which is preliminary data.</text>
</comment>
<name>A0ABU2SVW1_9ACTN</name>
<evidence type="ECO:0000313" key="4">
    <source>
        <dbReference type="Proteomes" id="UP001180531"/>
    </source>
</evidence>
<evidence type="ECO:0000256" key="1">
    <source>
        <dbReference type="ARBA" id="ARBA00001933"/>
    </source>
</evidence>
<dbReference type="InterPro" id="IPR009006">
    <property type="entry name" value="Ala_racemase/Decarboxylase_C"/>
</dbReference>
<dbReference type="Gene3D" id="2.40.37.10">
    <property type="entry name" value="Lyase, Ornithine Decarboxylase, Chain A, domain 1"/>
    <property type="match status" value="1"/>
</dbReference>
<organism evidence="3 4">
    <name type="scientific">Streptomyces hesseae</name>
    <dbReference type="NCBI Taxonomy" id="3075519"/>
    <lineage>
        <taxon>Bacteria</taxon>
        <taxon>Bacillati</taxon>
        <taxon>Actinomycetota</taxon>
        <taxon>Actinomycetes</taxon>
        <taxon>Kitasatosporales</taxon>
        <taxon>Streptomycetaceae</taxon>
        <taxon>Streptomyces</taxon>
    </lineage>
</organism>
<dbReference type="PANTHER" id="PTHR43727">
    <property type="entry name" value="DIAMINOPIMELATE DECARBOXYLASE"/>
    <property type="match status" value="1"/>
</dbReference>
<gene>
    <name evidence="3" type="ORF">RM609_24135</name>
</gene>
<reference evidence="3" key="1">
    <citation type="submission" date="2024-05" db="EMBL/GenBank/DDBJ databases">
        <title>30 novel species of actinomycetes from the DSMZ collection.</title>
        <authorList>
            <person name="Nouioui I."/>
        </authorList>
    </citation>
    <scope>NUCLEOTIDE SEQUENCE</scope>
    <source>
        <strain evidence="3">DSM 40473</strain>
    </source>
</reference>
<dbReference type="Gene3D" id="3.20.20.10">
    <property type="entry name" value="Alanine racemase"/>
    <property type="match status" value="1"/>
</dbReference>
<comment type="cofactor">
    <cofactor evidence="1">
        <name>pyridoxal 5'-phosphate</name>
        <dbReference type="ChEBI" id="CHEBI:597326"/>
    </cofactor>
</comment>
<dbReference type="SUPFAM" id="SSF50621">
    <property type="entry name" value="Alanine racemase C-terminal domain-like"/>
    <property type="match status" value="1"/>
</dbReference>
<dbReference type="EMBL" id="JAVRFI010000018">
    <property type="protein sequence ID" value="MDT0452150.1"/>
    <property type="molecule type" value="Genomic_DNA"/>
</dbReference>
<dbReference type="Proteomes" id="UP001180531">
    <property type="component" value="Unassembled WGS sequence"/>
</dbReference>
<evidence type="ECO:0000256" key="2">
    <source>
        <dbReference type="ARBA" id="ARBA00022898"/>
    </source>
</evidence>
<protein>
    <recommendedName>
        <fullName evidence="5">Diaminopimelate decarboxylase</fullName>
    </recommendedName>
</protein>
<dbReference type="PANTHER" id="PTHR43727:SF2">
    <property type="entry name" value="GROUP IV DECARBOXYLASE"/>
    <property type="match status" value="1"/>
</dbReference>
<dbReference type="SUPFAM" id="SSF51419">
    <property type="entry name" value="PLP-binding barrel"/>
    <property type="match status" value="1"/>
</dbReference>
<keyword evidence="4" id="KW-1185">Reference proteome</keyword>